<gene>
    <name evidence="2" type="ORF">GCM10025770_19760</name>
</gene>
<dbReference type="EMBL" id="BAABLD010000008">
    <property type="protein sequence ID" value="GAA5164976.1"/>
    <property type="molecule type" value="Genomic_DNA"/>
</dbReference>
<dbReference type="RefSeq" id="WP_345532765.1">
    <property type="nucleotide sequence ID" value="NZ_BAABLD010000008.1"/>
</dbReference>
<dbReference type="Proteomes" id="UP001500547">
    <property type="component" value="Unassembled WGS sequence"/>
</dbReference>
<protein>
    <submittedName>
        <fullName evidence="2">Uncharacterized protein</fullName>
    </submittedName>
</protein>
<evidence type="ECO:0000313" key="2">
    <source>
        <dbReference type="EMBL" id="GAA5164976.1"/>
    </source>
</evidence>
<feature type="coiled-coil region" evidence="1">
    <location>
        <begin position="134"/>
        <end position="161"/>
    </location>
</feature>
<proteinExistence type="predicted"/>
<organism evidence="2 3">
    <name type="scientific">Viridibacterium curvum</name>
    <dbReference type="NCBI Taxonomy" id="1101404"/>
    <lineage>
        <taxon>Bacteria</taxon>
        <taxon>Pseudomonadati</taxon>
        <taxon>Pseudomonadota</taxon>
        <taxon>Betaproteobacteria</taxon>
        <taxon>Rhodocyclales</taxon>
        <taxon>Rhodocyclaceae</taxon>
        <taxon>Viridibacterium</taxon>
    </lineage>
</organism>
<evidence type="ECO:0000256" key="1">
    <source>
        <dbReference type="SAM" id="Coils"/>
    </source>
</evidence>
<accession>A0ABP9QNK7</accession>
<sequence>MDISEIATSLQEFELQLVEVEEWSGKPHTVKVKGELSVFCTTAKALGCSVVFAASQTLDSDDFEISLETSSYPSVSIDLDLIDHDPSLSRYKKYIGQIGAYSLYAPFIQGYLSIDIEESWYLKFWEAASAAASVGIEKEKRQQEEREIKTQERRTALLKKLNALVCDKEFMSMSTQKQMLAYAIENIPELAEVPNPDLKRAVQEIDAKAKAKGLR</sequence>
<keyword evidence="3" id="KW-1185">Reference proteome</keyword>
<comment type="caution">
    <text evidence="2">The sequence shown here is derived from an EMBL/GenBank/DDBJ whole genome shotgun (WGS) entry which is preliminary data.</text>
</comment>
<name>A0ABP9QNK7_9RHOO</name>
<reference evidence="3" key="1">
    <citation type="journal article" date="2019" name="Int. J. Syst. Evol. Microbiol.">
        <title>The Global Catalogue of Microorganisms (GCM) 10K type strain sequencing project: providing services to taxonomists for standard genome sequencing and annotation.</title>
        <authorList>
            <consortium name="The Broad Institute Genomics Platform"/>
            <consortium name="The Broad Institute Genome Sequencing Center for Infectious Disease"/>
            <person name="Wu L."/>
            <person name="Ma J."/>
        </authorList>
    </citation>
    <scope>NUCLEOTIDE SEQUENCE [LARGE SCALE GENOMIC DNA]</scope>
    <source>
        <strain evidence="3">JCM 18715</strain>
    </source>
</reference>
<keyword evidence="1" id="KW-0175">Coiled coil</keyword>
<evidence type="ECO:0000313" key="3">
    <source>
        <dbReference type="Proteomes" id="UP001500547"/>
    </source>
</evidence>